<comment type="caution">
    <text evidence="2">The sequence shown here is derived from an EMBL/GenBank/DDBJ whole genome shotgun (WGS) entry which is preliminary data.</text>
</comment>
<feature type="non-terminal residue" evidence="2">
    <location>
        <position position="106"/>
    </location>
</feature>
<dbReference type="Pfam" id="PF00079">
    <property type="entry name" value="Serpin"/>
    <property type="match status" value="1"/>
</dbReference>
<gene>
    <name evidence="2" type="primary">SERPINE3</name>
    <name evidence="2" type="ORF">P7K49_000448</name>
</gene>
<evidence type="ECO:0000259" key="1">
    <source>
        <dbReference type="Pfam" id="PF00079"/>
    </source>
</evidence>
<keyword evidence="3" id="KW-1185">Reference proteome</keyword>
<dbReference type="InterPro" id="IPR036186">
    <property type="entry name" value="Serpin_sf"/>
</dbReference>
<evidence type="ECO:0000313" key="2">
    <source>
        <dbReference type="EMBL" id="KAK2119062.1"/>
    </source>
</evidence>
<proteinExistence type="predicted"/>
<evidence type="ECO:0000313" key="3">
    <source>
        <dbReference type="Proteomes" id="UP001266305"/>
    </source>
</evidence>
<reference evidence="2 3" key="1">
    <citation type="submission" date="2023-05" db="EMBL/GenBank/DDBJ databases">
        <title>B98-5 Cell Line De Novo Hybrid Assembly: An Optical Mapping Approach.</title>
        <authorList>
            <person name="Kananen K."/>
            <person name="Auerbach J.A."/>
            <person name="Kautto E."/>
            <person name="Blachly J.S."/>
        </authorList>
    </citation>
    <scope>NUCLEOTIDE SEQUENCE [LARGE SCALE GENOMIC DNA]</scope>
    <source>
        <strain evidence="2">B95-8</strain>
        <tissue evidence="2">Cell line</tissue>
    </source>
</reference>
<name>A0ABQ9WFD2_SAGOE</name>
<organism evidence="2 3">
    <name type="scientific">Saguinus oedipus</name>
    <name type="common">Cotton-top tamarin</name>
    <name type="synonym">Oedipomidas oedipus</name>
    <dbReference type="NCBI Taxonomy" id="9490"/>
    <lineage>
        <taxon>Eukaryota</taxon>
        <taxon>Metazoa</taxon>
        <taxon>Chordata</taxon>
        <taxon>Craniata</taxon>
        <taxon>Vertebrata</taxon>
        <taxon>Euteleostomi</taxon>
        <taxon>Mammalia</taxon>
        <taxon>Eutheria</taxon>
        <taxon>Euarchontoglires</taxon>
        <taxon>Primates</taxon>
        <taxon>Haplorrhini</taxon>
        <taxon>Platyrrhini</taxon>
        <taxon>Cebidae</taxon>
        <taxon>Callitrichinae</taxon>
        <taxon>Saguinus</taxon>
    </lineage>
</organism>
<dbReference type="InterPro" id="IPR042185">
    <property type="entry name" value="Serpin_sf_2"/>
</dbReference>
<dbReference type="InterPro" id="IPR042178">
    <property type="entry name" value="Serpin_sf_1"/>
</dbReference>
<sequence length="106" mass="11724">MELACSLFVQMGTPLSPCFVEQVSWWANSSLEPVDLGEGPSKGPGGWPWEQVSAAFAQLVLVSTMSFQGTWRKRFSSTDTQILPFTCAHGLVLQVPMMHQMAEVNY</sequence>
<dbReference type="SUPFAM" id="SSF56574">
    <property type="entry name" value="Serpins"/>
    <property type="match status" value="1"/>
</dbReference>
<protein>
    <submittedName>
        <fullName evidence="2">Serpin E3</fullName>
    </submittedName>
</protein>
<dbReference type="Gene3D" id="2.30.39.10">
    <property type="entry name" value="Alpha-1-antitrypsin, domain 1"/>
    <property type="match status" value="1"/>
</dbReference>
<dbReference type="InterPro" id="IPR023796">
    <property type="entry name" value="Serpin_dom"/>
</dbReference>
<accession>A0ABQ9WFD2</accession>
<dbReference type="EMBL" id="JASSZA010000001">
    <property type="protein sequence ID" value="KAK2119062.1"/>
    <property type="molecule type" value="Genomic_DNA"/>
</dbReference>
<dbReference type="Gene3D" id="3.30.497.10">
    <property type="entry name" value="Antithrombin, subunit I, domain 2"/>
    <property type="match status" value="1"/>
</dbReference>
<dbReference type="Proteomes" id="UP001266305">
    <property type="component" value="Unassembled WGS sequence"/>
</dbReference>
<feature type="domain" description="Serpin" evidence="1">
    <location>
        <begin position="57"/>
        <end position="106"/>
    </location>
</feature>